<dbReference type="PANTHER" id="PTHR23023">
    <property type="entry name" value="DIMETHYLANILINE MONOOXYGENASE"/>
    <property type="match status" value="1"/>
</dbReference>
<feature type="region of interest" description="Disordered" evidence="7">
    <location>
        <begin position="501"/>
        <end position="520"/>
    </location>
</feature>
<proteinExistence type="inferred from homology"/>
<evidence type="ECO:0000313" key="9">
    <source>
        <dbReference type="Proteomes" id="UP000467130"/>
    </source>
</evidence>
<keyword evidence="3" id="KW-0285">Flavoprotein</keyword>
<name>A0A7I7Q6D0_9MYCO</name>
<comment type="similarity">
    <text evidence="1">Belongs to the FMO family.</text>
</comment>
<dbReference type="Proteomes" id="UP000467130">
    <property type="component" value="Chromosome"/>
</dbReference>
<evidence type="ECO:0000256" key="2">
    <source>
        <dbReference type="ARBA" id="ARBA00010139"/>
    </source>
</evidence>
<evidence type="ECO:0000256" key="7">
    <source>
        <dbReference type="SAM" id="MobiDB-lite"/>
    </source>
</evidence>
<dbReference type="SUPFAM" id="SSF51905">
    <property type="entry name" value="FAD/NAD(P)-binding domain"/>
    <property type="match status" value="1"/>
</dbReference>
<accession>A0A7I7Q6D0</accession>
<evidence type="ECO:0000256" key="4">
    <source>
        <dbReference type="ARBA" id="ARBA00022827"/>
    </source>
</evidence>
<dbReference type="GO" id="GO:0050661">
    <property type="term" value="F:NADP binding"/>
    <property type="evidence" value="ECO:0007669"/>
    <property type="project" value="InterPro"/>
</dbReference>
<keyword evidence="4" id="KW-0274">FAD</keyword>
<dbReference type="GO" id="GO:0004499">
    <property type="term" value="F:N,N-dimethylaniline monooxygenase activity"/>
    <property type="evidence" value="ECO:0007669"/>
    <property type="project" value="InterPro"/>
</dbReference>
<protein>
    <recommendedName>
        <fullName evidence="10">Dimethylaniline monooxygenase</fullName>
    </recommendedName>
</protein>
<comment type="similarity">
    <text evidence="2">Belongs to the FAD-binding monooxygenase family.</text>
</comment>
<keyword evidence="9" id="KW-1185">Reference proteome</keyword>
<sequence>MTKNVAAIGAGPSGLVAARWLLRQGFEPIIFERAPTLGGQWAGLHGRSGVWPSMHTNSSRTVTAFSDLEHTTDHVYLSNREVLDYLHRYADTFGLTSRIRLGAPVELIRRDPAGWVVRHTGTDRHFERVVVASGRFHAPAIPTVPGLETFSGPAGAISTYRYRDGSTYRGKRVLVAGCAISALEIASELAELGAARVVVTQRRQRYIAPKFVAGVPSDHRLYTRHGALATEHLAAAEIDQMLKEIVVSAAGSPDQYGAPAPDPSLSTAGVTLSQHYLPLVAEGRISVHPWMKSVAGCTVTFADGHAEQFDGIIFGTGFRLSLPFLSDDIRAVLDLDAMHLDADRYTFHPDLPGLAFMGLWDQSGGYFVPLELQARWIAYTWGGAIPAIAEGDQRSAIDAYRANRGTSQKTRMDLAALTFARAAGVEPSLDNWPRLRRALLFGPLAPSCFRLEGPDALPDAAERFERDAARFGAITSNDMTAREQGQWSRVQAADSGLSRPASRLRWARAAPPPTTRRRFQ</sequence>
<dbReference type="RefSeq" id="WP_163789890.1">
    <property type="nucleotide sequence ID" value="NZ_AP022587.1"/>
</dbReference>
<organism evidence="8 9">
    <name type="scientific">Mycobacterium stomatepiae</name>
    <dbReference type="NCBI Taxonomy" id="470076"/>
    <lineage>
        <taxon>Bacteria</taxon>
        <taxon>Bacillati</taxon>
        <taxon>Actinomycetota</taxon>
        <taxon>Actinomycetes</taxon>
        <taxon>Mycobacteriales</taxon>
        <taxon>Mycobacteriaceae</taxon>
        <taxon>Mycobacterium</taxon>
        <taxon>Mycobacterium simiae complex</taxon>
    </lineage>
</organism>
<dbReference type="InterPro" id="IPR050346">
    <property type="entry name" value="FMO-like"/>
</dbReference>
<evidence type="ECO:0000256" key="5">
    <source>
        <dbReference type="ARBA" id="ARBA00022857"/>
    </source>
</evidence>
<dbReference type="EMBL" id="AP022587">
    <property type="protein sequence ID" value="BBY21878.1"/>
    <property type="molecule type" value="Genomic_DNA"/>
</dbReference>
<dbReference type="Gene3D" id="3.50.50.60">
    <property type="entry name" value="FAD/NAD(P)-binding domain"/>
    <property type="match status" value="1"/>
</dbReference>
<dbReference type="SUPFAM" id="SSF51735">
    <property type="entry name" value="NAD(P)-binding Rossmann-fold domains"/>
    <property type="match status" value="1"/>
</dbReference>
<dbReference type="AlphaFoldDB" id="A0A7I7Q6D0"/>
<evidence type="ECO:0008006" key="10">
    <source>
        <dbReference type="Google" id="ProtNLM"/>
    </source>
</evidence>
<evidence type="ECO:0000256" key="3">
    <source>
        <dbReference type="ARBA" id="ARBA00022630"/>
    </source>
</evidence>
<dbReference type="InterPro" id="IPR000960">
    <property type="entry name" value="Flavin_mOase"/>
</dbReference>
<dbReference type="InterPro" id="IPR036188">
    <property type="entry name" value="FAD/NAD-bd_sf"/>
</dbReference>
<gene>
    <name evidence="8" type="ORF">MSTO_20830</name>
</gene>
<reference evidence="8 9" key="1">
    <citation type="journal article" date="2019" name="Emerg. Microbes Infect.">
        <title>Comprehensive subspecies identification of 175 nontuberculous mycobacteria species based on 7547 genomic profiles.</title>
        <authorList>
            <person name="Matsumoto Y."/>
            <person name="Kinjo T."/>
            <person name="Motooka D."/>
            <person name="Nabeya D."/>
            <person name="Jung N."/>
            <person name="Uechi K."/>
            <person name="Horii T."/>
            <person name="Iida T."/>
            <person name="Fujita J."/>
            <person name="Nakamura S."/>
        </authorList>
    </citation>
    <scope>NUCLEOTIDE SEQUENCE [LARGE SCALE GENOMIC DNA]</scope>
    <source>
        <strain evidence="8 9">JCM 17783</strain>
    </source>
</reference>
<evidence type="ECO:0000313" key="8">
    <source>
        <dbReference type="EMBL" id="BBY21878.1"/>
    </source>
</evidence>
<dbReference type="KEGG" id="msto:MSTO_20830"/>
<dbReference type="PRINTS" id="PR00370">
    <property type="entry name" value="FMOXYGENASE"/>
</dbReference>
<evidence type="ECO:0000256" key="6">
    <source>
        <dbReference type="ARBA" id="ARBA00023002"/>
    </source>
</evidence>
<dbReference type="PIRSF" id="PIRSF000332">
    <property type="entry name" value="FMO"/>
    <property type="match status" value="1"/>
</dbReference>
<dbReference type="InterPro" id="IPR036291">
    <property type="entry name" value="NAD(P)-bd_dom_sf"/>
</dbReference>
<keyword evidence="6" id="KW-0560">Oxidoreductase</keyword>
<dbReference type="Pfam" id="PF00743">
    <property type="entry name" value="FMO-like"/>
    <property type="match status" value="1"/>
</dbReference>
<dbReference type="GO" id="GO:0050660">
    <property type="term" value="F:flavin adenine dinucleotide binding"/>
    <property type="evidence" value="ECO:0007669"/>
    <property type="project" value="InterPro"/>
</dbReference>
<evidence type="ECO:0000256" key="1">
    <source>
        <dbReference type="ARBA" id="ARBA00009183"/>
    </source>
</evidence>
<dbReference type="InterPro" id="IPR020946">
    <property type="entry name" value="Flavin_mOase-like"/>
</dbReference>
<keyword evidence="5" id="KW-0521">NADP</keyword>